<dbReference type="Proteomes" id="UP000608071">
    <property type="component" value="Unassembled WGS sequence"/>
</dbReference>
<gene>
    <name evidence="3" type="ORF">H9647_04765</name>
</gene>
<protein>
    <recommendedName>
        <fullName evidence="5">DUF5666 domain-containing protein</fullName>
    </recommendedName>
</protein>
<comment type="caution">
    <text evidence="3">The sequence shown here is derived from an EMBL/GenBank/DDBJ whole genome shotgun (WGS) entry which is preliminary data.</text>
</comment>
<dbReference type="PROSITE" id="PS51257">
    <property type="entry name" value="PROKAR_LIPOPROTEIN"/>
    <property type="match status" value="1"/>
</dbReference>
<evidence type="ECO:0000313" key="4">
    <source>
        <dbReference type="Proteomes" id="UP000608071"/>
    </source>
</evidence>
<accession>A0ABR8SW89</accession>
<name>A0ABR8SW89_9BACL</name>
<proteinExistence type="predicted"/>
<sequence>MKRKKSSILASLSLASALLLTLLSGCGSTTDDAQSNPSAVTEADTTTSANANLETQGTLLLGKVKSIEGSTLTIYTSSTQPSEGNGGNPPAGEAPQGEVPQGEAPQGEAPQGEVPAAGSGTGTTPPKQGEAPEGTVPAMPADGAAPPSMDNLFTDETMEITITDSTTMPSTELEADDIVNITLEEGTQNAISIQVHEGFGGPPQNSAEDPTTETDTP</sequence>
<reference evidence="3 4" key="1">
    <citation type="submission" date="2020-08" db="EMBL/GenBank/DDBJ databases">
        <title>A Genomic Blueprint of the Chicken Gut Microbiome.</title>
        <authorList>
            <person name="Gilroy R."/>
            <person name="Ravi A."/>
            <person name="Getino M."/>
            <person name="Pursley I."/>
            <person name="Horton D.L."/>
            <person name="Alikhan N.-F."/>
            <person name="Baker D."/>
            <person name="Gharbi K."/>
            <person name="Hall N."/>
            <person name="Watson M."/>
            <person name="Adriaenssens E.M."/>
            <person name="Foster-Nyarko E."/>
            <person name="Jarju S."/>
            <person name="Secka A."/>
            <person name="Antonio M."/>
            <person name="Oren A."/>
            <person name="Chaudhuri R."/>
            <person name="La Ragione R.M."/>
            <person name="Hildebrand F."/>
            <person name="Pallen M.J."/>
        </authorList>
    </citation>
    <scope>NUCLEOTIDE SEQUENCE [LARGE SCALE GENOMIC DNA]</scope>
    <source>
        <strain evidence="3 4">Sa2BVA9</strain>
    </source>
</reference>
<feature type="chain" id="PRO_5045441019" description="DUF5666 domain-containing protein" evidence="2">
    <location>
        <begin position="34"/>
        <end position="217"/>
    </location>
</feature>
<keyword evidence="4" id="KW-1185">Reference proteome</keyword>
<dbReference type="RefSeq" id="WP_191798551.1">
    <property type="nucleotide sequence ID" value="NZ_JACSQL010000001.1"/>
</dbReference>
<feature type="region of interest" description="Disordered" evidence="1">
    <location>
        <begin position="195"/>
        <end position="217"/>
    </location>
</feature>
<keyword evidence="2" id="KW-0732">Signal</keyword>
<feature type="signal peptide" evidence="2">
    <location>
        <begin position="1"/>
        <end position="33"/>
    </location>
</feature>
<evidence type="ECO:0000256" key="2">
    <source>
        <dbReference type="SAM" id="SignalP"/>
    </source>
</evidence>
<evidence type="ECO:0000313" key="3">
    <source>
        <dbReference type="EMBL" id="MBD7967364.1"/>
    </source>
</evidence>
<evidence type="ECO:0008006" key="5">
    <source>
        <dbReference type="Google" id="ProtNLM"/>
    </source>
</evidence>
<evidence type="ECO:0000256" key="1">
    <source>
        <dbReference type="SAM" id="MobiDB-lite"/>
    </source>
</evidence>
<organism evidence="3 4">
    <name type="scientific">Paenibacillus gallinarum</name>
    <dbReference type="NCBI Taxonomy" id="2762232"/>
    <lineage>
        <taxon>Bacteria</taxon>
        <taxon>Bacillati</taxon>
        <taxon>Bacillota</taxon>
        <taxon>Bacilli</taxon>
        <taxon>Bacillales</taxon>
        <taxon>Paenibacillaceae</taxon>
        <taxon>Paenibacillus</taxon>
    </lineage>
</organism>
<dbReference type="EMBL" id="JACSQL010000001">
    <property type="protein sequence ID" value="MBD7967364.1"/>
    <property type="molecule type" value="Genomic_DNA"/>
</dbReference>
<feature type="region of interest" description="Disordered" evidence="1">
    <location>
        <begin position="76"/>
        <end position="151"/>
    </location>
</feature>
<feature type="region of interest" description="Disordered" evidence="1">
    <location>
        <begin position="28"/>
        <end position="48"/>
    </location>
</feature>